<organism evidence="1 2">
    <name type="scientific">Anaerorhabdus furcosa</name>
    <dbReference type="NCBI Taxonomy" id="118967"/>
    <lineage>
        <taxon>Bacteria</taxon>
        <taxon>Bacillati</taxon>
        <taxon>Bacillota</taxon>
        <taxon>Erysipelotrichia</taxon>
        <taxon>Erysipelotrichales</taxon>
        <taxon>Erysipelotrichaceae</taxon>
        <taxon>Anaerorhabdus</taxon>
    </lineage>
</organism>
<sequence>METNEIYIEFETKSLTRISGNPLGREIYDRQIKGKFDINKLNIVIFPDYIEGVSISFVQGLLSGILENINLDELNSKFKFVCKNTRVQNKIMDSIFATYVRK</sequence>
<keyword evidence="2" id="KW-1185">Reference proteome</keyword>
<evidence type="ECO:0008006" key="3">
    <source>
        <dbReference type="Google" id="ProtNLM"/>
    </source>
</evidence>
<protein>
    <recommendedName>
        <fullName evidence="3">DUF4325 domain-containing protein</fullName>
    </recommendedName>
</protein>
<proteinExistence type="predicted"/>
<dbReference type="Proteomes" id="UP000243297">
    <property type="component" value="Unassembled WGS sequence"/>
</dbReference>
<evidence type="ECO:0000313" key="2">
    <source>
        <dbReference type="Proteomes" id="UP000243297"/>
    </source>
</evidence>
<accession>A0A1T4M3K1</accession>
<dbReference type="AlphaFoldDB" id="A0A1T4M3K1"/>
<dbReference type="RefSeq" id="WP_078711569.1">
    <property type="nucleotide sequence ID" value="NZ_FUWY01000002.1"/>
</dbReference>
<reference evidence="2" key="1">
    <citation type="submission" date="2017-02" db="EMBL/GenBank/DDBJ databases">
        <authorList>
            <person name="Varghese N."/>
            <person name="Submissions S."/>
        </authorList>
    </citation>
    <scope>NUCLEOTIDE SEQUENCE [LARGE SCALE GENOMIC DNA]</scope>
    <source>
        <strain evidence="2">ATCC 25662</strain>
    </source>
</reference>
<dbReference type="STRING" id="118967.SAMN02745191_1162"/>
<name>A0A1T4M3K1_9FIRM</name>
<gene>
    <name evidence="1" type="ORF">SAMN02745191_1162</name>
</gene>
<dbReference type="EMBL" id="FUWY01000002">
    <property type="protein sequence ID" value="SJZ61294.1"/>
    <property type="molecule type" value="Genomic_DNA"/>
</dbReference>
<evidence type="ECO:0000313" key="1">
    <source>
        <dbReference type="EMBL" id="SJZ61294.1"/>
    </source>
</evidence>